<protein>
    <submittedName>
        <fullName evidence="1">Uncharacterized protein</fullName>
    </submittedName>
</protein>
<evidence type="ECO:0000313" key="2">
    <source>
        <dbReference type="Proteomes" id="UP000034301"/>
    </source>
</evidence>
<dbReference type="AlphaFoldDB" id="A0A0G0T889"/>
<evidence type="ECO:0000313" key="1">
    <source>
        <dbReference type="EMBL" id="KKR43290.1"/>
    </source>
</evidence>
<comment type="caution">
    <text evidence="1">The sequence shown here is derived from an EMBL/GenBank/DDBJ whole genome shotgun (WGS) entry which is preliminary data.</text>
</comment>
<dbReference type="Gene3D" id="3.10.450.620">
    <property type="entry name" value="JHP933, nucleotidyltransferase-like core domain"/>
    <property type="match status" value="1"/>
</dbReference>
<reference evidence="1 2" key="1">
    <citation type="journal article" date="2015" name="Nature">
        <title>rRNA introns, odd ribosomes, and small enigmatic genomes across a large radiation of phyla.</title>
        <authorList>
            <person name="Brown C.T."/>
            <person name="Hug L.A."/>
            <person name="Thomas B.C."/>
            <person name="Sharon I."/>
            <person name="Castelle C.J."/>
            <person name="Singh A."/>
            <person name="Wilkins M.J."/>
            <person name="Williams K.H."/>
            <person name="Banfield J.F."/>
        </authorList>
    </citation>
    <scope>NUCLEOTIDE SEQUENCE [LARGE SCALE GENOMIC DNA]</scope>
</reference>
<name>A0A0G0T889_9BACT</name>
<dbReference type="InterPro" id="IPR014942">
    <property type="entry name" value="AbiEii"/>
</dbReference>
<dbReference type="EMBL" id="LBYC01000005">
    <property type="protein sequence ID" value="KKR43290.1"/>
    <property type="molecule type" value="Genomic_DNA"/>
</dbReference>
<proteinExistence type="predicted"/>
<accession>A0A0G0T889</accession>
<sequence length="206" mass="23617">MHQETLSKETAIVLNKIKDSVSEFYLAGGTALALLLGHRISVDLDFFCVENFSTREIAERLSKQGHLEISSESEGTLNGLLDGVKISFFKYPYKLLFPKKEYEGVYIADERDIAAMKILAISGRGSKKDFVDLFVLLKEYSLEDILGFFNAKYKEYNYNILHILKSLIYFSDADLDPEPVYLKLISWDEVKETIKKIVDEYTKSKL</sequence>
<dbReference type="Pfam" id="PF08843">
    <property type="entry name" value="AbiEii"/>
    <property type="match status" value="1"/>
</dbReference>
<dbReference type="Proteomes" id="UP000034301">
    <property type="component" value="Unassembled WGS sequence"/>
</dbReference>
<gene>
    <name evidence="1" type="ORF">UT78_C0005G0014</name>
</gene>
<organism evidence="1 2">
    <name type="scientific">Candidatus Nomurabacteria bacterium GW2011_GWF2_40_12</name>
    <dbReference type="NCBI Taxonomy" id="1618776"/>
    <lineage>
        <taxon>Bacteria</taxon>
        <taxon>Candidatus Nomuraibacteriota</taxon>
    </lineage>
</organism>